<dbReference type="Proteomes" id="UP000199520">
    <property type="component" value="Unassembled WGS sequence"/>
</dbReference>
<protein>
    <submittedName>
        <fullName evidence="1">Uncharacterized protein</fullName>
    </submittedName>
</protein>
<sequence length="249" mass="28613">MKSSLVKRCNCLGGNFMGRVLEFSRKEKVKTTENVIFDASMIYDIGWRDDECINVLELKEVLRKVPNDYLVVFDTGDEHCWFDVCRASTHPGDKYSYLLLAVADSARCDVDLKTILTKTVESILEMNKMEGFELSADALKILDMVKDEGIEAQTLKDIIQFKKVAHEKNIELSFESCCDVVTETTAFITPSYEACSRESCPNYASCKRYLLFFYLKYKDMLKGQTFISPKGTLEDLRKCKKLIRIEEML</sequence>
<reference evidence="2" key="1">
    <citation type="submission" date="2016-10" db="EMBL/GenBank/DDBJ databases">
        <authorList>
            <person name="Varghese N."/>
            <person name="Submissions S."/>
        </authorList>
    </citation>
    <scope>NUCLEOTIDE SEQUENCE [LARGE SCALE GENOMIC DNA]</scope>
    <source>
        <strain evidence="2">DSM 13327</strain>
    </source>
</reference>
<evidence type="ECO:0000313" key="1">
    <source>
        <dbReference type="EMBL" id="SFM23941.1"/>
    </source>
</evidence>
<dbReference type="STRING" id="1123291.SAMN04490355_105919"/>
<evidence type="ECO:0000313" key="2">
    <source>
        <dbReference type="Proteomes" id="UP000199520"/>
    </source>
</evidence>
<organism evidence="1 2">
    <name type="scientific">Pelosinus propionicus DSM 13327</name>
    <dbReference type="NCBI Taxonomy" id="1123291"/>
    <lineage>
        <taxon>Bacteria</taxon>
        <taxon>Bacillati</taxon>
        <taxon>Bacillota</taxon>
        <taxon>Negativicutes</taxon>
        <taxon>Selenomonadales</taxon>
        <taxon>Sporomusaceae</taxon>
        <taxon>Pelosinus</taxon>
    </lineage>
</organism>
<name>A0A1I4P819_9FIRM</name>
<dbReference type="AlphaFoldDB" id="A0A1I4P819"/>
<dbReference type="EMBL" id="FOTS01000059">
    <property type="protein sequence ID" value="SFM23941.1"/>
    <property type="molecule type" value="Genomic_DNA"/>
</dbReference>
<accession>A0A1I4P819</accession>
<proteinExistence type="predicted"/>
<keyword evidence="2" id="KW-1185">Reference proteome</keyword>
<gene>
    <name evidence="1" type="ORF">SAMN04490355_105919</name>
</gene>